<dbReference type="PANTHER" id="PTHR43210">
    <property type="entry name" value="DETHIOBIOTIN SYNTHETASE"/>
    <property type="match status" value="1"/>
</dbReference>
<evidence type="ECO:0000313" key="10">
    <source>
        <dbReference type="Proteomes" id="UP000001175"/>
    </source>
</evidence>
<keyword evidence="3" id="KW-0479">Metal-binding</keyword>
<keyword evidence="7" id="KW-0460">Magnesium</keyword>
<dbReference type="Pfam" id="PF13500">
    <property type="entry name" value="AAA_26"/>
    <property type="match status" value="1"/>
</dbReference>
<keyword evidence="6" id="KW-0067">ATP-binding</keyword>
<reference evidence="9 10" key="1">
    <citation type="journal article" date="2007" name="Photosyn. Res.">
        <title>Complete nucleotide sequence of the freshwater unicellular cyanobacterium Synechococcus elongatus PCC 6301 chromosome: gene content and organization.</title>
        <authorList>
            <person name="Sugita C."/>
            <person name="Ogata K."/>
            <person name="Shikata M."/>
            <person name="Jikuya H."/>
            <person name="Takano J."/>
            <person name="Furumichi M."/>
            <person name="Kanehisa M."/>
            <person name="Omata T."/>
            <person name="Sugiura M."/>
            <person name="Sugita M."/>
        </authorList>
    </citation>
    <scope>NUCLEOTIDE SEQUENCE [LARGE SCALE GENOMIC DNA]</scope>
    <source>
        <strain evidence="10">ATCC 27144 / PCC 6301 / SAUG 1402/1</strain>
    </source>
</reference>
<keyword evidence="1" id="KW-0963">Cytoplasm</keyword>
<evidence type="ECO:0000256" key="4">
    <source>
        <dbReference type="ARBA" id="ARBA00022741"/>
    </source>
</evidence>
<evidence type="ECO:0000256" key="3">
    <source>
        <dbReference type="ARBA" id="ARBA00022723"/>
    </source>
</evidence>
<evidence type="ECO:0000256" key="6">
    <source>
        <dbReference type="ARBA" id="ARBA00022840"/>
    </source>
</evidence>
<evidence type="ECO:0000313" key="9">
    <source>
        <dbReference type="EMBL" id="BAD80170.1"/>
    </source>
</evidence>
<protein>
    <submittedName>
        <fullName evidence="9">Uncharacterized protein</fullName>
    </submittedName>
</protein>
<gene>
    <name evidence="9" type="ordered locus">syc1980_d</name>
</gene>
<proteinExistence type="predicted"/>
<keyword evidence="5" id="KW-0093">Biotin biosynthesis</keyword>
<keyword evidence="4" id="KW-0547">Nucleotide-binding</keyword>
<comment type="catalytic activity">
    <reaction evidence="8">
        <text>(7R,8S)-8-amino-7-(carboxyamino)nonanoate + ATP = (4R,5S)-dethiobiotin + ADP + phosphate + H(+)</text>
        <dbReference type="Rhea" id="RHEA:63684"/>
        <dbReference type="ChEBI" id="CHEBI:15378"/>
        <dbReference type="ChEBI" id="CHEBI:30616"/>
        <dbReference type="ChEBI" id="CHEBI:43474"/>
        <dbReference type="ChEBI" id="CHEBI:149470"/>
        <dbReference type="ChEBI" id="CHEBI:149473"/>
        <dbReference type="ChEBI" id="CHEBI:456216"/>
    </reaction>
</comment>
<dbReference type="GO" id="GO:0005829">
    <property type="term" value="C:cytosol"/>
    <property type="evidence" value="ECO:0007669"/>
    <property type="project" value="TreeGrafter"/>
</dbReference>
<accession>A0A0H3K469</accession>
<evidence type="ECO:0000256" key="7">
    <source>
        <dbReference type="ARBA" id="ARBA00022842"/>
    </source>
</evidence>
<dbReference type="KEGG" id="syc:syc1980_d"/>
<dbReference type="Gene3D" id="3.40.50.300">
    <property type="entry name" value="P-loop containing nucleotide triphosphate hydrolases"/>
    <property type="match status" value="1"/>
</dbReference>
<dbReference type="CDD" id="cd03109">
    <property type="entry name" value="DTBS"/>
    <property type="match status" value="1"/>
</dbReference>
<dbReference type="GO" id="GO:0004141">
    <property type="term" value="F:dethiobiotin synthase activity"/>
    <property type="evidence" value="ECO:0007669"/>
    <property type="project" value="InterPro"/>
</dbReference>
<evidence type="ECO:0000256" key="8">
    <source>
        <dbReference type="ARBA" id="ARBA00047386"/>
    </source>
</evidence>
<dbReference type="GO" id="GO:0000287">
    <property type="term" value="F:magnesium ion binding"/>
    <property type="evidence" value="ECO:0007669"/>
    <property type="project" value="InterPro"/>
</dbReference>
<evidence type="ECO:0000256" key="5">
    <source>
        <dbReference type="ARBA" id="ARBA00022756"/>
    </source>
</evidence>
<dbReference type="GO" id="GO:0009102">
    <property type="term" value="P:biotin biosynthetic process"/>
    <property type="evidence" value="ECO:0007669"/>
    <property type="project" value="UniProtKB-KW"/>
</dbReference>
<dbReference type="GeneID" id="72430988"/>
<dbReference type="Proteomes" id="UP000001175">
    <property type="component" value="Chromosome"/>
</dbReference>
<dbReference type="EMBL" id="AP008231">
    <property type="protein sequence ID" value="BAD80170.1"/>
    <property type="molecule type" value="Genomic_DNA"/>
</dbReference>
<organism evidence="9 10">
    <name type="scientific">Synechococcus sp. (strain ATCC 27144 / PCC 6301 / SAUG 1402/1)</name>
    <name type="common">Anacystis nidulans</name>
    <dbReference type="NCBI Taxonomy" id="269084"/>
    <lineage>
        <taxon>Bacteria</taxon>
        <taxon>Bacillati</taxon>
        <taxon>Cyanobacteriota</taxon>
        <taxon>Cyanophyceae</taxon>
        <taxon>Synechococcales</taxon>
        <taxon>Synechococcaceae</taxon>
        <taxon>Synechococcus</taxon>
    </lineage>
</organism>
<dbReference type="GO" id="GO:0005524">
    <property type="term" value="F:ATP binding"/>
    <property type="evidence" value="ECO:0007669"/>
    <property type="project" value="UniProtKB-KW"/>
</dbReference>
<dbReference type="RefSeq" id="WP_011244290.1">
    <property type="nucleotide sequence ID" value="NC_006576.1"/>
</dbReference>
<sequence length="180" mass="19267">MRLLISSTSSGAGKSAIAQALQAYQAWRRQPVWSLQDWLASDQSLAERWQTLQQSEACFLEAPGCLGTLVAPELTVADLAQAWRLPVLLVASAQMDWPGQAIAMVALAQQRQLPILGVILNQVTTAAPVAQESFQLLTGIPVLGTFLAGAAQAAIADQAAIVRNWDLERLPGFLPAIARV</sequence>
<evidence type="ECO:0000256" key="2">
    <source>
        <dbReference type="ARBA" id="ARBA00022598"/>
    </source>
</evidence>
<dbReference type="InterPro" id="IPR004472">
    <property type="entry name" value="DTB_synth_BioD"/>
</dbReference>
<evidence type="ECO:0000256" key="1">
    <source>
        <dbReference type="ARBA" id="ARBA00022490"/>
    </source>
</evidence>
<keyword evidence="2" id="KW-0436">Ligase</keyword>
<dbReference type="PANTHER" id="PTHR43210:SF2">
    <property type="entry name" value="ATP-DEPENDENT DETHIOBIOTIN SYNTHETASE BIOD 2"/>
    <property type="match status" value="1"/>
</dbReference>
<dbReference type="SUPFAM" id="SSF52540">
    <property type="entry name" value="P-loop containing nucleoside triphosphate hydrolases"/>
    <property type="match status" value="1"/>
</dbReference>
<dbReference type="eggNOG" id="COG0132">
    <property type="taxonomic scope" value="Bacteria"/>
</dbReference>
<dbReference type="AlphaFoldDB" id="A0A0H3K469"/>
<dbReference type="InterPro" id="IPR027417">
    <property type="entry name" value="P-loop_NTPase"/>
</dbReference>
<name>A0A0H3K469_SYNP6</name>